<gene>
    <name evidence="1" type="ORF">AVEN_116819_1</name>
</gene>
<evidence type="ECO:0000313" key="1">
    <source>
        <dbReference type="EMBL" id="GBN43150.1"/>
    </source>
</evidence>
<reference evidence="1 2" key="1">
    <citation type="journal article" date="2019" name="Sci. Rep.">
        <title>Orb-weaving spider Araneus ventricosus genome elucidates the spidroin gene catalogue.</title>
        <authorList>
            <person name="Kono N."/>
            <person name="Nakamura H."/>
            <person name="Ohtoshi R."/>
            <person name="Moran D.A.P."/>
            <person name="Shinohara A."/>
            <person name="Yoshida Y."/>
            <person name="Fujiwara M."/>
            <person name="Mori M."/>
            <person name="Tomita M."/>
            <person name="Arakawa K."/>
        </authorList>
    </citation>
    <scope>NUCLEOTIDE SEQUENCE [LARGE SCALE GENOMIC DNA]</scope>
</reference>
<accession>A0A4Y2NY01</accession>
<protein>
    <submittedName>
        <fullName evidence="1">Uncharacterized protein</fullName>
    </submittedName>
</protein>
<dbReference type="AlphaFoldDB" id="A0A4Y2NY01"/>
<comment type="caution">
    <text evidence="1">The sequence shown here is derived from an EMBL/GenBank/DDBJ whole genome shotgun (WGS) entry which is preliminary data.</text>
</comment>
<proteinExistence type="predicted"/>
<name>A0A4Y2NY01_ARAVE</name>
<sequence length="133" mass="14992">MGSEKLPSLGGTIILGVEFPLSIEVRTSYGRGRVVIGDGYWDSGFSTRSIAAAVIQYPGVPRQDEGNSVRITSEFLIYEAYKKRTCNRQKSRPPDFDESPSFKLVIDGHSTLRKFSWKMERCGVLPRHWHGVK</sequence>
<evidence type="ECO:0000313" key="2">
    <source>
        <dbReference type="Proteomes" id="UP000499080"/>
    </source>
</evidence>
<organism evidence="1 2">
    <name type="scientific">Araneus ventricosus</name>
    <name type="common">Orbweaver spider</name>
    <name type="synonym">Epeira ventricosa</name>
    <dbReference type="NCBI Taxonomy" id="182803"/>
    <lineage>
        <taxon>Eukaryota</taxon>
        <taxon>Metazoa</taxon>
        <taxon>Ecdysozoa</taxon>
        <taxon>Arthropoda</taxon>
        <taxon>Chelicerata</taxon>
        <taxon>Arachnida</taxon>
        <taxon>Araneae</taxon>
        <taxon>Araneomorphae</taxon>
        <taxon>Entelegynae</taxon>
        <taxon>Araneoidea</taxon>
        <taxon>Araneidae</taxon>
        <taxon>Araneus</taxon>
    </lineage>
</organism>
<dbReference type="EMBL" id="BGPR01009923">
    <property type="protein sequence ID" value="GBN43150.1"/>
    <property type="molecule type" value="Genomic_DNA"/>
</dbReference>
<dbReference type="Proteomes" id="UP000499080">
    <property type="component" value="Unassembled WGS sequence"/>
</dbReference>
<keyword evidence="2" id="KW-1185">Reference proteome</keyword>